<feature type="region of interest" description="Disordered" evidence="1">
    <location>
        <begin position="113"/>
        <end position="159"/>
    </location>
</feature>
<dbReference type="Proteomes" id="UP001151760">
    <property type="component" value="Unassembled WGS sequence"/>
</dbReference>
<evidence type="ECO:0000256" key="1">
    <source>
        <dbReference type="SAM" id="MobiDB-lite"/>
    </source>
</evidence>
<accession>A0ABQ5G3P8</accession>
<feature type="compositionally biased region" description="Polar residues" evidence="1">
    <location>
        <begin position="113"/>
        <end position="132"/>
    </location>
</feature>
<name>A0ABQ5G3P8_9ASTR</name>
<evidence type="ECO:0000313" key="2">
    <source>
        <dbReference type="EMBL" id="GJT70135.1"/>
    </source>
</evidence>
<feature type="compositionally biased region" description="Basic and acidic residues" evidence="1">
    <location>
        <begin position="150"/>
        <end position="159"/>
    </location>
</feature>
<protein>
    <submittedName>
        <fullName evidence="2">Uncharacterized protein</fullName>
    </submittedName>
</protein>
<organism evidence="2 3">
    <name type="scientific">Tanacetum coccineum</name>
    <dbReference type="NCBI Taxonomy" id="301880"/>
    <lineage>
        <taxon>Eukaryota</taxon>
        <taxon>Viridiplantae</taxon>
        <taxon>Streptophyta</taxon>
        <taxon>Embryophyta</taxon>
        <taxon>Tracheophyta</taxon>
        <taxon>Spermatophyta</taxon>
        <taxon>Magnoliopsida</taxon>
        <taxon>eudicotyledons</taxon>
        <taxon>Gunneridae</taxon>
        <taxon>Pentapetalae</taxon>
        <taxon>asterids</taxon>
        <taxon>campanulids</taxon>
        <taxon>Asterales</taxon>
        <taxon>Asteraceae</taxon>
        <taxon>Asteroideae</taxon>
        <taxon>Anthemideae</taxon>
        <taxon>Anthemidinae</taxon>
        <taxon>Tanacetum</taxon>
    </lineage>
</organism>
<comment type="caution">
    <text evidence="2">The sequence shown here is derived from an EMBL/GenBank/DDBJ whole genome shotgun (WGS) entry which is preliminary data.</text>
</comment>
<gene>
    <name evidence="2" type="ORF">Tco_1029421</name>
</gene>
<proteinExistence type="predicted"/>
<reference evidence="2" key="1">
    <citation type="journal article" date="2022" name="Int. J. Mol. Sci.">
        <title>Draft Genome of Tanacetum Coccineum: Genomic Comparison of Closely Related Tanacetum-Family Plants.</title>
        <authorList>
            <person name="Yamashiro T."/>
            <person name="Shiraishi A."/>
            <person name="Nakayama K."/>
            <person name="Satake H."/>
        </authorList>
    </citation>
    <scope>NUCLEOTIDE SEQUENCE</scope>
</reference>
<dbReference type="EMBL" id="BQNB010018049">
    <property type="protein sequence ID" value="GJT70135.1"/>
    <property type="molecule type" value="Genomic_DNA"/>
</dbReference>
<keyword evidence="3" id="KW-1185">Reference proteome</keyword>
<sequence length="276" mass="31913">MADSWKAMDLNRFVVKDDMIDYVLHKYRSNWQVHDAIVDDILDDLLKREWEKQKRVKYDKRKVTQMKIQDLIEKRIEKVGQHLNKEKQIIHTNKGKEKMVIIIESNTSYNYFPAQTTSDEGSDHNPFQATSDESFDHNPFQVNSDESSDDTLKSSSEDTYAKKPTIPSEIVQWYDDYQRIVYKGRRGSSIRNATITKTKKPNSRSKHLAPITRTGSTCTTLVVPTKRPPPMKNCVLGLAAVITWQRILNKEFRIISSKQDAGGSSNVRSKGKRKMM</sequence>
<evidence type="ECO:0000313" key="3">
    <source>
        <dbReference type="Proteomes" id="UP001151760"/>
    </source>
</evidence>
<reference evidence="2" key="2">
    <citation type="submission" date="2022-01" db="EMBL/GenBank/DDBJ databases">
        <authorList>
            <person name="Yamashiro T."/>
            <person name="Shiraishi A."/>
            <person name="Satake H."/>
            <person name="Nakayama K."/>
        </authorList>
    </citation>
    <scope>NUCLEOTIDE SEQUENCE</scope>
</reference>